<evidence type="ECO:0000313" key="7">
    <source>
        <dbReference type="Proteomes" id="UP000008810"/>
    </source>
</evidence>
<dbReference type="GO" id="GO:0019752">
    <property type="term" value="P:carboxylic acid metabolic process"/>
    <property type="evidence" value="ECO:0007669"/>
    <property type="project" value="InterPro"/>
</dbReference>
<dbReference type="Pfam" id="PF00282">
    <property type="entry name" value="Pyridoxal_deC"/>
    <property type="match status" value="1"/>
</dbReference>
<dbReference type="PANTHER" id="PTHR11999">
    <property type="entry name" value="GROUP II PYRIDOXAL-5-PHOSPHATE DECARBOXYLASE"/>
    <property type="match status" value="1"/>
</dbReference>
<evidence type="ECO:0000256" key="4">
    <source>
        <dbReference type="SAM" id="MobiDB-lite"/>
    </source>
</evidence>
<proteinExistence type="predicted"/>
<name>A0A2K2CVU1_BRADI</name>
<reference evidence="6" key="3">
    <citation type="submission" date="2018-08" db="UniProtKB">
        <authorList>
            <consortium name="EnsemblPlants"/>
        </authorList>
    </citation>
    <scope>IDENTIFICATION</scope>
    <source>
        <strain evidence="6">cv. Bd21</strain>
    </source>
</reference>
<keyword evidence="3" id="KW-0663">Pyridoxal phosphate</keyword>
<dbReference type="STRING" id="15368.A0A2K2CVU1"/>
<dbReference type="InParanoid" id="A0A2K2CVU1"/>
<dbReference type="PRINTS" id="PR00800">
    <property type="entry name" value="YHDCRBOXLASE"/>
</dbReference>
<dbReference type="InterPro" id="IPR015422">
    <property type="entry name" value="PyrdxlP-dep_Trfase_small"/>
</dbReference>
<reference evidence="5" key="2">
    <citation type="submission" date="2017-06" db="EMBL/GenBank/DDBJ databases">
        <title>WGS assembly of Brachypodium distachyon.</title>
        <authorList>
            <consortium name="The International Brachypodium Initiative"/>
            <person name="Lucas S."/>
            <person name="Harmon-Smith M."/>
            <person name="Lail K."/>
            <person name="Tice H."/>
            <person name="Grimwood J."/>
            <person name="Bruce D."/>
            <person name="Barry K."/>
            <person name="Shu S."/>
            <person name="Lindquist E."/>
            <person name="Wang M."/>
            <person name="Pitluck S."/>
            <person name="Vogel J.P."/>
            <person name="Garvin D.F."/>
            <person name="Mockler T.C."/>
            <person name="Schmutz J."/>
            <person name="Rokhsar D."/>
            <person name="Bevan M.W."/>
        </authorList>
    </citation>
    <scope>NUCLEOTIDE SEQUENCE</scope>
    <source>
        <strain evidence="5">Bd21</strain>
    </source>
</reference>
<organism evidence="5">
    <name type="scientific">Brachypodium distachyon</name>
    <name type="common">Purple false brome</name>
    <name type="synonym">Trachynia distachya</name>
    <dbReference type="NCBI Taxonomy" id="15368"/>
    <lineage>
        <taxon>Eukaryota</taxon>
        <taxon>Viridiplantae</taxon>
        <taxon>Streptophyta</taxon>
        <taxon>Embryophyta</taxon>
        <taxon>Tracheophyta</taxon>
        <taxon>Spermatophyta</taxon>
        <taxon>Magnoliopsida</taxon>
        <taxon>Liliopsida</taxon>
        <taxon>Poales</taxon>
        <taxon>Poaceae</taxon>
        <taxon>BOP clade</taxon>
        <taxon>Pooideae</taxon>
        <taxon>Stipodae</taxon>
        <taxon>Brachypodieae</taxon>
        <taxon>Brachypodium</taxon>
    </lineage>
</organism>
<protein>
    <submittedName>
        <fullName evidence="5 6">Uncharacterized protein</fullName>
    </submittedName>
</protein>
<dbReference type="SUPFAM" id="SSF53383">
    <property type="entry name" value="PLP-dependent transferases"/>
    <property type="match status" value="2"/>
</dbReference>
<keyword evidence="2" id="KW-0210">Decarboxylase</keyword>
<gene>
    <name evidence="5" type="ORF">BRADI_3g07721v3</name>
</gene>
<dbReference type="Proteomes" id="UP000008810">
    <property type="component" value="Chromosome 3"/>
</dbReference>
<dbReference type="GO" id="GO:0006520">
    <property type="term" value="P:amino acid metabolic process"/>
    <property type="evidence" value="ECO:0007669"/>
    <property type="project" value="InterPro"/>
</dbReference>
<evidence type="ECO:0000256" key="3">
    <source>
        <dbReference type="ARBA" id="ARBA00022898"/>
    </source>
</evidence>
<reference evidence="5 6" key="1">
    <citation type="journal article" date="2010" name="Nature">
        <title>Genome sequencing and analysis of the model grass Brachypodium distachyon.</title>
        <authorList>
            <consortium name="International Brachypodium Initiative"/>
        </authorList>
    </citation>
    <scope>NUCLEOTIDE SEQUENCE [LARGE SCALE GENOMIC DNA]</scope>
    <source>
        <strain evidence="5 6">Bd21</strain>
    </source>
</reference>
<dbReference type="InterPro" id="IPR010977">
    <property type="entry name" value="Aromatic_deC"/>
</dbReference>
<feature type="compositionally biased region" description="Polar residues" evidence="4">
    <location>
        <begin position="12"/>
        <end position="28"/>
    </location>
</feature>
<dbReference type="GO" id="GO:0016831">
    <property type="term" value="F:carboxy-lyase activity"/>
    <property type="evidence" value="ECO:0007669"/>
    <property type="project" value="UniProtKB-KW"/>
</dbReference>
<evidence type="ECO:0000256" key="2">
    <source>
        <dbReference type="ARBA" id="ARBA00022793"/>
    </source>
</evidence>
<dbReference type="PANTHER" id="PTHR11999:SF148">
    <property type="entry name" value="OS10G0400500 PROTEIN"/>
    <property type="match status" value="1"/>
</dbReference>
<accession>A0A2K2CVU1</accession>
<comment type="cofactor">
    <cofactor evidence="1">
        <name>pyridoxal 5'-phosphate</name>
        <dbReference type="ChEBI" id="CHEBI:597326"/>
    </cofactor>
</comment>
<dbReference type="InterPro" id="IPR002129">
    <property type="entry name" value="PyrdxlP-dep_de-COase"/>
</dbReference>
<dbReference type="Gene3D" id="1.20.1340.10">
    <property type="entry name" value="dopa decarboxylase, N-terminal domain"/>
    <property type="match status" value="1"/>
</dbReference>
<dbReference type="Gene3D" id="3.90.1150.10">
    <property type="entry name" value="Aspartate Aminotransferase, domain 1"/>
    <property type="match status" value="1"/>
</dbReference>
<evidence type="ECO:0000256" key="1">
    <source>
        <dbReference type="ARBA" id="ARBA00001933"/>
    </source>
</evidence>
<dbReference type="EMBL" id="CM000882">
    <property type="protein sequence ID" value="PNT66145.1"/>
    <property type="molecule type" value="Genomic_DNA"/>
</dbReference>
<evidence type="ECO:0000313" key="6">
    <source>
        <dbReference type="EnsemblPlants" id="PNT66145"/>
    </source>
</evidence>
<feature type="region of interest" description="Disordered" evidence="4">
    <location>
        <begin position="58"/>
        <end position="77"/>
    </location>
</feature>
<keyword evidence="7" id="KW-1185">Reference proteome</keyword>
<dbReference type="EnsemblPlants" id="PNT66145">
    <property type="protein sequence ID" value="PNT66145"/>
    <property type="gene ID" value="BRADI_3g07721v3"/>
</dbReference>
<sequence>MRAREGKRSKVRTSAVQKTESSLTQTSPLPLDPETFAGESHAVIDFIAGYYRDVEKNTRSGRPTRLTSQGASLLPDAPPEKCEPVDAILEEVGRCIVPSSLTHWQSPNFFAYFSANASGAGFAGEMLSTGLNVLEGLVVDWMGKLMGRHVEMAEWFERAVEGDERFEVVGPPRRFSFVCFRLRAPGFDGDGDKGVEKLNRELLTAVNGSGRAFMTHFSLRSSLDLF</sequence>
<feature type="region of interest" description="Disordered" evidence="4">
    <location>
        <begin position="1"/>
        <end position="35"/>
    </location>
</feature>
<keyword evidence="2" id="KW-0456">Lyase</keyword>
<dbReference type="OrthoDB" id="639767at2759"/>
<dbReference type="AlphaFoldDB" id="A0A2K2CVU1"/>
<dbReference type="InterPro" id="IPR015424">
    <property type="entry name" value="PyrdxlP-dep_Trfase"/>
</dbReference>
<dbReference type="Gramene" id="PNT66145">
    <property type="protein sequence ID" value="PNT66145"/>
    <property type="gene ID" value="BRADI_3g07721v3"/>
</dbReference>
<evidence type="ECO:0000313" key="5">
    <source>
        <dbReference type="EMBL" id="PNT66145.1"/>
    </source>
</evidence>
<dbReference type="GO" id="GO:0030170">
    <property type="term" value="F:pyridoxal phosphate binding"/>
    <property type="evidence" value="ECO:0007669"/>
    <property type="project" value="InterPro"/>
</dbReference>